<dbReference type="GO" id="GO:0003677">
    <property type="term" value="F:DNA binding"/>
    <property type="evidence" value="ECO:0007669"/>
    <property type="project" value="UniProtKB-KW"/>
</dbReference>
<dbReference type="Proteomes" id="UP001068021">
    <property type="component" value="Unassembled WGS sequence"/>
</dbReference>
<dbReference type="SMART" id="SM00347">
    <property type="entry name" value="HTH_MARR"/>
    <property type="match status" value="1"/>
</dbReference>
<proteinExistence type="predicted"/>
<dbReference type="PANTHER" id="PTHR42756">
    <property type="entry name" value="TRANSCRIPTIONAL REGULATOR, MARR"/>
    <property type="match status" value="1"/>
</dbReference>
<dbReference type="PRINTS" id="PR00598">
    <property type="entry name" value="HTHMARR"/>
</dbReference>
<dbReference type="Pfam" id="PF01047">
    <property type="entry name" value="MarR"/>
    <property type="match status" value="1"/>
</dbReference>
<dbReference type="SUPFAM" id="SSF46785">
    <property type="entry name" value="Winged helix' DNA-binding domain"/>
    <property type="match status" value="1"/>
</dbReference>
<keyword evidence="3" id="KW-0804">Transcription</keyword>
<protein>
    <submittedName>
        <fullName evidence="5">MarR family transcriptional regulator</fullName>
    </submittedName>
</protein>
<evidence type="ECO:0000259" key="4">
    <source>
        <dbReference type="PROSITE" id="PS50995"/>
    </source>
</evidence>
<comment type="caution">
    <text evidence="5">The sequence shown here is derived from an EMBL/GenBank/DDBJ whole genome shotgun (WGS) entry which is preliminary data.</text>
</comment>
<dbReference type="InterPro" id="IPR023187">
    <property type="entry name" value="Tscrpt_reg_MarR-type_CS"/>
</dbReference>
<accession>A0A9E4ZWN8</accession>
<evidence type="ECO:0000256" key="1">
    <source>
        <dbReference type="ARBA" id="ARBA00023015"/>
    </source>
</evidence>
<dbReference type="PANTHER" id="PTHR42756:SF1">
    <property type="entry name" value="TRANSCRIPTIONAL REPRESSOR OF EMRAB OPERON"/>
    <property type="match status" value="1"/>
</dbReference>
<evidence type="ECO:0000313" key="6">
    <source>
        <dbReference type="EMBL" id="MCZ3374255.1"/>
    </source>
</evidence>
<sequence length="153" mass="18139">MDEEKLGEMLDNLFLLYQLFQKNVLKYKTSNGRIKMSFAHYLTLIILKERGELSISEIGTLIGMKKQNMTYLTNKLVEDGLIQRLHDMSDRRVIKIALTGKGDEYLDKWRKSKIEETKEDFSFYNDKDMNEICRSIENIKQVFLRIDNGRKNF</sequence>
<dbReference type="AlphaFoldDB" id="A0A9E4ZWN8"/>
<name>A0A9E4ZWN8_9EURY</name>
<dbReference type="Gene3D" id="1.10.10.10">
    <property type="entry name" value="Winged helix-like DNA-binding domain superfamily/Winged helix DNA-binding domain"/>
    <property type="match status" value="1"/>
</dbReference>
<keyword evidence="1" id="KW-0805">Transcription regulation</keyword>
<evidence type="ECO:0000256" key="3">
    <source>
        <dbReference type="ARBA" id="ARBA00023163"/>
    </source>
</evidence>
<dbReference type="InterPro" id="IPR036390">
    <property type="entry name" value="WH_DNA-bd_sf"/>
</dbReference>
<keyword evidence="7" id="KW-1185">Reference proteome</keyword>
<feature type="domain" description="HTH marR-type" evidence="4">
    <location>
        <begin position="9"/>
        <end position="148"/>
    </location>
</feature>
<evidence type="ECO:0000313" key="7">
    <source>
        <dbReference type="Proteomes" id="UP001068021"/>
    </source>
</evidence>
<dbReference type="GO" id="GO:0003700">
    <property type="term" value="F:DNA-binding transcription factor activity"/>
    <property type="evidence" value="ECO:0007669"/>
    <property type="project" value="InterPro"/>
</dbReference>
<keyword evidence="2" id="KW-0238">DNA-binding</keyword>
<reference evidence="5" key="1">
    <citation type="submission" date="2022-12" db="EMBL/GenBank/DDBJ databases">
        <title>Reclassification of two methanogenic archaea species isolated from the Kolyma lowland permafrost.</title>
        <authorList>
            <person name="Trubitsyn V.E."/>
            <person name="Rivkina E.M."/>
            <person name="Shcherbakova V.A."/>
        </authorList>
    </citation>
    <scope>NUCLEOTIDE SEQUENCE</scope>
    <source>
        <strain evidence="5">M2</strain>
        <strain evidence="6">MK4</strain>
    </source>
</reference>
<dbReference type="PROSITE" id="PS01117">
    <property type="entry name" value="HTH_MARR_1"/>
    <property type="match status" value="1"/>
</dbReference>
<dbReference type="InterPro" id="IPR036388">
    <property type="entry name" value="WH-like_DNA-bd_sf"/>
</dbReference>
<evidence type="ECO:0000313" key="5">
    <source>
        <dbReference type="EMBL" id="MCZ3366601.1"/>
    </source>
</evidence>
<dbReference type="InterPro" id="IPR000835">
    <property type="entry name" value="HTH_MarR-typ"/>
</dbReference>
<dbReference type="EMBL" id="JAPVER010000020">
    <property type="protein sequence ID" value="MCZ3366601.1"/>
    <property type="molecule type" value="Genomic_DNA"/>
</dbReference>
<dbReference type="RefSeq" id="WP_048080978.1">
    <property type="nucleotide sequence ID" value="NZ_JAPVER010000020.1"/>
</dbReference>
<dbReference type="PROSITE" id="PS50995">
    <property type="entry name" value="HTH_MARR_2"/>
    <property type="match status" value="1"/>
</dbReference>
<organism evidence="5 7">
    <name type="scientific">Methanobacterium veterum</name>
    <dbReference type="NCBI Taxonomy" id="408577"/>
    <lineage>
        <taxon>Archaea</taxon>
        <taxon>Methanobacteriati</taxon>
        <taxon>Methanobacteriota</taxon>
        <taxon>Methanomada group</taxon>
        <taxon>Methanobacteria</taxon>
        <taxon>Methanobacteriales</taxon>
        <taxon>Methanobacteriaceae</taxon>
        <taxon>Methanobacterium</taxon>
    </lineage>
</organism>
<dbReference type="Proteomes" id="UP001074446">
    <property type="component" value="Unassembled WGS sequence"/>
</dbReference>
<gene>
    <name evidence="6" type="ORF">O3H35_16520</name>
    <name evidence="5" type="ORF">O3H54_11990</name>
</gene>
<evidence type="ECO:0000256" key="2">
    <source>
        <dbReference type="ARBA" id="ARBA00023125"/>
    </source>
</evidence>
<dbReference type="EMBL" id="JAPVES010000030">
    <property type="protein sequence ID" value="MCZ3374255.1"/>
    <property type="molecule type" value="Genomic_DNA"/>
</dbReference>